<evidence type="ECO:0000313" key="14">
    <source>
        <dbReference type="Proteomes" id="UP000652013"/>
    </source>
</evidence>
<evidence type="ECO:0000313" key="13">
    <source>
        <dbReference type="EMBL" id="GIJ05362.1"/>
    </source>
</evidence>
<evidence type="ECO:0000256" key="12">
    <source>
        <dbReference type="RuleBase" id="RU361175"/>
    </source>
</evidence>
<dbReference type="GO" id="GO:0008422">
    <property type="term" value="F:beta-glucosidase activity"/>
    <property type="evidence" value="ECO:0007669"/>
    <property type="project" value="UniProtKB-EC"/>
</dbReference>
<feature type="binding site" evidence="10">
    <location>
        <position position="303"/>
    </location>
    <ligand>
        <name>substrate</name>
    </ligand>
</feature>
<dbReference type="InterPro" id="IPR033132">
    <property type="entry name" value="GH_1_N_CS"/>
</dbReference>
<feature type="active site" description="Proton donor" evidence="9">
    <location>
        <position position="173"/>
    </location>
</feature>
<dbReference type="NCBIfam" id="TIGR03356">
    <property type="entry name" value="BGL"/>
    <property type="match status" value="1"/>
</dbReference>
<dbReference type="PROSITE" id="PS00653">
    <property type="entry name" value="GLYCOSYL_HYDROL_F1_2"/>
    <property type="match status" value="1"/>
</dbReference>
<keyword evidence="5" id="KW-0136">Cellulose degradation</keyword>
<comment type="caution">
    <text evidence="13">The sequence shown here is derived from an EMBL/GenBank/DDBJ whole genome shotgun (WGS) entry which is preliminary data.</text>
</comment>
<evidence type="ECO:0000256" key="7">
    <source>
        <dbReference type="ARBA" id="ARBA00023295"/>
    </source>
</evidence>
<evidence type="ECO:0000256" key="1">
    <source>
        <dbReference type="ARBA" id="ARBA00000448"/>
    </source>
</evidence>
<protein>
    <recommendedName>
        <fullName evidence="3 12">Beta-glucosidase</fullName>
        <ecNumber evidence="3 12">3.2.1.21</ecNumber>
    </recommendedName>
</protein>
<dbReference type="InterPro" id="IPR018120">
    <property type="entry name" value="Glyco_hydro_1_AS"/>
</dbReference>
<dbReference type="SUPFAM" id="SSF51445">
    <property type="entry name" value="(Trans)glycosidases"/>
    <property type="match status" value="1"/>
</dbReference>
<keyword evidence="8" id="KW-0624">Polysaccharide degradation</keyword>
<accession>A0A8J3YCI5</accession>
<evidence type="ECO:0000256" key="4">
    <source>
        <dbReference type="ARBA" id="ARBA00022801"/>
    </source>
</evidence>
<dbReference type="EMBL" id="BOOY01000032">
    <property type="protein sequence ID" value="GIJ05362.1"/>
    <property type="molecule type" value="Genomic_DNA"/>
</dbReference>
<evidence type="ECO:0000256" key="5">
    <source>
        <dbReference type="ARBA" id="ARBA00023001"/>
    </source>
</evidence>
<evidence type="ECO:0000256" key="11">
    <source>
        <dbReference type="PROSITE-ProRule" id="PRU10055"/>
    </source>
</evidence>
<organism evidence="13 14">
    <name type="scientific">Spirilliplanes yamanashiensis</name>
    <dbReference type="NCBI Taxonomy" id="42233"/>
    <lineage>
        <taxon>Bacteria</taxon>
        <taxon>Bacillati</taxon>
        <taxon>Actinomycetota</taxon>
        <taxon>Actinomycetes</taxon>
        <taxon>Micromonosporales</taxon>
        <taxon>Micromonosporaceae</taxon>
        <taxon>Spirilliplanes</taxon>
    </lineage>
</organism>
<dbReference type="Proteomes" id="UP000652013">
    <property type="component" value="Unassembled WGS sequence"/>
</dbReference>
<feature type="binding site" evidence="10">
    <location>
        <position position="411"/>
    </location>
    <ligand>
        <name>substrate</name>
    </ligand>
</feature>
<dbReference type="EC" id="3.2.1.21" evidence="3 12"/>
<proteinExistence type="inferred from homology"/>
<evidence type="ECO:0000256" key="3">
    <source>
        <dbReference type="ARBA" id="ARBA00012744"/>
    </source>
</evidence>
<dbReference type="Pfam" id="PF00232">
    <property type="entry name" value="Glyco_hydro_1"/>
    <property type="match status" value="1"/>
</dbReference>
<keyword evidence="7 12" id="KW-0326">Glycosidase</keyword>
<dbReference type="PANTHER" id="PTHR10353:SF36">
    <property type="entry name" value="LP05116P"/>
    <property type="match status" value="1"/>
</dbReference>
<keyword evidence="6" id="KW-0119">Carbohydrate metabolism</keyword>
<dbReference type="PROSITE" id="PS00572">
    <property type="entry name" value="GLYCOSYL_HYDROL_F1_1"/>
    <property type="match status" value="1"/>
</dbReference>
<reference evidence="13" key="1">
    <citation type="submission" date="2021-01" db="EMBL/GenBank/DDBJ databases">
        <title>Whole genome shotgun sequence of Spirilliplanes yamanashiensis NBRC 15828.</title>
        <authorList>
            <person name="Komaki H."/>
            <person name="Tamura T."/>
        </authorList>
    </citation>
    <scope>NUCLEOTIDE SEQUENCE</scope>
    <source>
        <strain evidence="13">NBRC 15828</strain>
    </source>
</reference>
<evidence type="ECO:0000256" key="9">
    <source>
        <dbReference type="PIRSR" id="PIRSR617736-1"/>
    </source>
</evidence>
<gene>
    <name evidence="13" type="ORF">Sya03_47140</name>
</gene>
<sequence length="460" mass="49412">MSTLAAPETTTLRFPPGFWWGAATAAYQIEGSVDADGRTPSIWDTFAATPGAVAGGDTGAHAADHYRRWPGDVALMRSLGLGAYRFSVAWPRVRAAGGGLNARGLDFYDRLVDALCAAGIRPVATLYHWDLPQELEDRGGWRHRDTAACFAEYAAAAGARLGDRVQLWNTLNEPWCSAFLGYGAGVHAPGGASYADALRATHHLLLAHGLAAQALRRAHPAARVGVAVNAGTVRPVTASAADRDAARRIDGLLNRLFLDPLLRAAYPADVQADTAPWTDWSFVRDGDLATIAQPLDALGVNYYQPDLVGAGAGPERPYPTGGTVAFHPVPGPVTGMGWPVDPTGLTDMLVRITRDYGPLPLFVTENGAAYPDAVDGGRVADPERVDYLHRHLAAAHAAIGRGVDLRGYFVWSLLDNFEWAFGYAQRFGLVHVDYATQRRTAKDSARWYREVIAANGVPRP</sequence>
<feature type="binding site" evidence="10">
    <location>
        <begin position="418"/>
        <end position="419"/>
    </location>
    <ligand>
        <name>substrate</name>
    </ligand>
</feature>
<feature type="binding site" evidence="10">
    <location>
        <position position="28"/>
    </location>
    <ligand>
        <name>substrate</name>
    </ligand>
</feature>
<comment type="catalytic activity">
    <reaction evidence="1 12">
        <text>Hydrolysis of terminal, non-reducing beta-D-glucosyl residues with release of beta-D-glucose.</text>
        <dbReference type="EC" id="3.2.1.21"/>
    </reaction>
</comment>
<dbReference type="FunFam" id="3.20.20.80:FF:000004">
    <property type="entry name" value="Beta-glucosidase 6-phospho-beta-glucosidase"/>
    <property type="match status" value="1"/>
</dbReference>
<dbReference type="GO" id="GO:0005829">
    <property type="term" value="C:cytosol"/>
    <property type="evidence" value="ECO:0007669"/>
    <property type="project" value="TreeGrafter"/>
</dbReference>
<evidence type="ECO:0000256" key="2">
    <source>
        <dbReference type="ARBA" id="ARBA00010838"/>
    </source>
</evidence>
<dbReference type="InterPro" id="IPR017853">
    <property type="entry name" value="GH"/>
</dbReference>
<feature type="binding site" evidence="10">
    <location>
        <position position="172"/>
    </location>
    <ligand>
        <name>substrate</name>
    </ligand>
</feature>
<feature type="binding site" evidence="10">
    <location>
        <position position="128"/>
    </location>
    <ligand>
        <name>substrate</name>
    </ligand>
</feature>
<evidence type="ECO:0000256" key="6">
    <source>
        <dbReference type="ARBA" id="ARBA00023277"/>
    </source>
</evidence>
<name>A0A8J3YCI5_9ACTN</name>
<dbReference type="RefSeq" id="WP_203940558.1">
    <property type="nucleotide sequence ID" value="NZ_BAAAGJ010000011.1"/>
</dbReference>
<dbReference type="AlphaFoldDB" id="A0A8J3YCI5"/>
<keyword evidence="4 12" id="KW-0378">Hydrolase</keyword>
<dbReference type="InterPro" id="IPR017736">
    <property type="entry name" value="Glyco_hydro_1_beta-glucosidase"/>
</dbReference>
<feature type="active site" description="Nucleophile" evidence="9 11">
    <location>
        <position position="365"/>
    </location>
</feature>
<dbReference type="Gene3D" id="3.20.20.80">
    <property type="entry name" value="Glycosidases"/>
    <property type="match status" value="1"/>
</dbReference>
<dbReference type="GO" id="GO:0030245">
    <property type="term" value="P:cellulose catabolic process"/>
    <property type="evidence" value="ECO:0007669"/>
    <property type="project" value="UniProtKB-KW"/>
</dbReference>
<evidence type="ECO:0000256" key="10">
    <source>
        <dbReference type="PIRSR" id="PIRSR617736-2"/>
    </source>
</evidence>
<comment type="similarity">
    <text evidence="2 12">Belongs to the glycosyl hydrolase 1 family.</text>
</comment>
<keyword evidence="14" id="KW-1185">Reference proteome</keyword>
<dbReference type="InterPro" id="IPR001360">
    <property type="entry name" value="Glyco_hydro_1"/>
</dbReference>
<dbReference type="PANTHER" id="PTHR10353">
    <property type="entry name" value="GLYCOSYL HYDROLASE"/>
    <property type="match status" value="1"/>
</dbReference>
<dbReference type="PRINTS" id="PR00131">
    <property type="entry name" value="GLHYDRLASE1"/>
</dbReference>
<evidence type="ECO:0000256" key="8">
    <source>
        <dbReference type="ARBA" id="ARBA00023326"/>
    </source>
</evidence>